<protein>
    <submittedName>
        <fullName evidence="1">Uncharacterized protein</fullName>
    </submittedName>
</protein>
<evidence type="ECO:0000313" key="2">
    <source>
        <dbReference type="Proteomes" id="UP000053099"/>
    </source>
</evidence>
<reference evidence="1 2" key="1">
    <citation type="submission" date="2015-09" db="EMBL/GenBank/DDBJ databases">
        <title>Draft genome sequence of Thermus scotoductus strain K1 isolated from a geothermal spring in Nagorno-Karabakh, Armenia.</title>
        <authorList>
            <person name="Saghatelyan A."/>
            <person name="Poghosyan L."/>
            <person name="Panosyan H."/>
            <person name="Birkeland N.-K."/>
        </authorList>
    </citation>
    <scope>NUCLEOTIDE SEQUENCE [LARGE SCALE GENOMIC DNA]</scope>
    <source>
        <strain evidence="1 2">K1</strain>
    </source>
</reference>
<comment type="caution">
    <text evidence="1">The sequence shown here is derived from an EMBL/GenBank/DDBJ whole genome shotgun (WGS) entry which is preliminary data.</text>
</comment>
<name>A0A0N0IR31_THESC</name>
<evidence type="ECO:0000313" key="1">
    <source>
        <dbReference type="EMBL" id="KPD32277.1"/>
    </source>
</evidence>
<organism evidence="1 2">
    <name type="scientific">Thermus scotoductus</name>
    <dbReference type="NCBI Taxonomy" id="37636"/>
    <lineage>
        <taxon>Bacteria</taxon>
        <taxon>Thermotogati</taxon>
        <taxon>Deinococcota</taxon>
        <taxon>Deinococci</taxon>
        <taxon>Thermales</taxon>
        <taxon>Thermaceae</taxon>
        <taxon>Thermus</taxon>
    </lineage>
</organism>
<dbReference type="Proteomes" id="UP000053099">
    <property type="component" value="Unassembled WGS sequence"/>
</dbReference>
<proteinExistence type="predicted"/>
<accession>A0A0N0IR31</accession>
<dbReference type="AlphaFoldDB" id="A0A0N0IR31"/>
<sequence length="81" mass="9101">MTPEAVIRLARANPGTPVRLAIVGRTGRGEVRVKWEDGGLKFWLRPLRLWDGPKAEPEALRVMEPWRILEAWLEGEDGGAV</sequence>
<dbReference type="PATRIC" id="fig|37636.3.peg.2721"/>
<dbReference type="EMBL" id="LJJR01000009">
    <property type="protein sequence ID" value="KPD32277.1"/>
    <property type="molecule type" value="Genomic_DNA"/>
</dbReference>
<gene>
    <name evidence="1" type="ORF">AN926_04790</name>
</gene>